<dbReference type="KEGG" id="cher:DK880_00276"/>
<dbReference type="EMBL" id="CP029619">
    <property type="protein sequence ID" value="AWN81608.1"/>
    <property type="molecule type" value="Genomic_DNA"/>
</dbReference>
<gene>
    <name evidence="1" type="ORF">DK880_00276</name>
</gene>
<dbReference type="OrthoDB" id="9802385at2"/>
<name>A0A2Z3L7J8_9BACT</name>
<organism evidence="1 2">
    <name type="scientific">Candidatus Cardinium hertigii</name>
    <dbReference type="NCBI Taxonomy" id="247481"/>
    <lineage>
        <taxon>Bacteria</taxon>
        <taxon>Pseudomonadati</taxon>
        <taxon>Bacteroidota</taxon>
        <taxon>Cytophagia</taxon>
        <taxon>Cytophagales</taxon>
        <taxon>Amoebophilaceae</taxon>
        <taxon>Candidatus Cardinium</taxon>
    </lineage>
</organism>
<reference evidence="1 2" key="1">
    <citation type="submission" date="2018-05" db="EMBL/GenBank/DDBJ databases">
        <title>Candidatus Cardinium hertigii Genome Assembly.</title>
        <authorList>
            <person name="Showmaker K.C."/>
            <person name="Walden K.O."/>
            <person name="Fields C.J."/>
            <person name="Lambert K.N."/>
            <person name="Hudson M.E."/>
        </authorList>
    </citation>
    <scope>NUCLEOTIDE SEQUENCE [LARGE SCALE GENOMIC DNA]</scope>
    <source>
        <strain evidence="2">cHgTN10</strain>
    </source>
</reference>
<dbReference type="RefSeq" id="WP_109997056.1">
    <property type="nucleotide sequence ID" value="NZ_CP029619.1"/>
</dbReference>
<keyword evidence="2" id="KW-1185">Reference proteome</keyword>
<dbReference type="AlphaFoldDB" id="A0A2Z3L7J8"/>
<evidence type="ECO:0000313" key="1">
    <source>
        <dbReference type="EMBL" id="AWN81608.1"/>
    </source>
</evidence>
<evidence type="ECO:0000313" key="2">
    <source>
        <dbReference type="Proteomes" id="UP000245872"/>
    </source>
</evidence>
<dbReference type="Proteomes" id="UP000245872">
    <property type="component" value="Chromosome"/>
</dbReference>
<protein>
    <submittedName>
        <fullName evidence="1">Uncharacterized protein</fullName>
    </submittedName>
</protein>
<accession>A0A2Z3L7J8</accession>
<proteinExistence type="predicted"/>
<sequence>MSHALEESYHYLATHGQEKLSKNISNFLNKLHKFGKLHLWKAQLGHGIELNQNKIKRIAWEDCLLTVHDHIRTLDTDIQLLLHKQTNRTQLWVYPELFECFLMLNLWEMSQCAQTVEHTVTATIADSLLQYNYDRDTPA</sequence>